<accession>A0A9P4VPH5</accession>
<evidence type="ECO:0000256" key="2">
    <source>
        <dbReference type="ARBA" id="ARBA00007863"/>
    </source>
</evidence>
<sequence>MSPSVLGRSSDSDERRASTSAEPVPLDTTHVRPKYVDGEAGPLDHGGSGNGQASGHGTPELLDASGDAYAGDGLDRADIKPKRNWFAYMKTRQFWIVLLLGQVLALCITSTNTFSGLLSRKKTSIPAFQSFFNYVLLNIVYTGFTLYKYGFKKWRNIILHDGWKYFILAFLDVEGNYFVVLAYQYSNILSCQLINFWAIVVVVTISFLLLRVRYHATQYAGILVCCGGMGILLGSDHLTGSNGGTAADALKGDLFALLGATFYGLSNVFEEFLVSKRPMYEVVGQLAFWAMFINGTQAGIFDRASFRSATWDGQVAGYLVGYTLVLFMFYSLAPLMFRLASAAFFNISLLTANFWGVIIGVKVFGVPVHWMYPIAFVCIITGCFVYFMSESVLGEAVKPWLGENQGRGVSGVGTAKRRAERPDAVV</sequence>
<evidence type="ECO:0000313" key="10">
    <source>
        <dbReference type="Proteomes" id="UP000799429"/>
    </source>
</evidence>
<evidence type="ECO:0000256" key="3">
    <source>
        <dbReference type="ARBA" id="ARBA00022448"/>
    </source>
</evidence>
<feature type="region of interest" description="Disordered" evidence="7">
    <location>
        <begin position="1"/>
        <end position="57"/>
    </location>
</feature>
<feature type="region of interest" description="Disordered" evidence="7">
    <location>
        <begin position="407"/>
        <end position="426"/>
    </location>
</feature>
<feature type="transmembrane region" description="Helical" evidence="8">
    <location>
        <begin position="344"/>
        <end position="364"/>
    </location>
</feature>
<reference evidence="9" key="1">
    <citation type="journal article" date="2020" name="Stud. Mycol.">
        <title>101 Dothideomycetes genomes: a test case for predicting lifestyles and emergence of pathogens.</title>
        <authorList>
            <person name="Haridas S."/>
            <person name="Albert R."/>
            <person name="Binder M."/>
            <person name="Bloem J."/>
            <person name="Labutti K."/>
            <person name="Salamov A."/>
            <person name="Andreopoulos B."/>
            <person name="Baker S."/>
            <person name="Barry K."/>
            <person name="Bills G."/>
            <person name="Bluhm B."/>
            <person name="Cannon C."/>
            <person name="Castanera R."/>
            <person name="Culley D."/>
            <person name="Daum C."/>
            <person name="Ezra D."/>
            <person name="Gonzalez J."/>
            <person name="Henrissat B."/>
            <person name="Kuo A."/>
            <person name="Liang C."/>
            <person name="Lipzen A."/>
            <person name="Lutzoni F."/>
            <person name="Magnuson J."/>
            <person name="Mondo S."/>
            <person name="Nolan M."/>
            <person name="Ohm R."/>
            <person name="Pangilinan J."/>
            <person name="Park H.-J."/>
            <person name="Ramirez L."/>
            <person name="Alfaro M."/>
            <person name="Sun H."/>
            <person name="Tritt A."/>
            <person name="Yoshinaga Y."/>
            <person name="Zwiers L.-H."/>
            <person name="Turgeon B."/>
            <person name="Goodwin S."/>
            <person name="Spatafora J."/>
            <person name="Crous P."/>
            <person name="Grigoriev I."/>
        </authorList>
    </citation>
    <scope>NUCLEOTIDE SEQUENCE</scope>
    <source>
        <strain evidence="9">CBS 101060</strain>
    </source>
</reference>
<dbReference type="InterPro" id="IPR052221">
    <property type="entry name" value="SLC35F_Transporter"/>
</dbReference>
<evidence type="ECO:0000256" key="4">
    <source>
        <dbReference type="ARBA" id="ARBA00022692"/>
    </source>
</evidence>
<dbReference type="OrthoDB" id="429955at2759"/>
<dbReference type="PANTHER" id="PTHR14233">
    <property type="entry name" value="DUF914-RELATED"/>
    <property type="match status" value="1"/>
</dbReference>
<keyword evidence="5 8" id="KW-1133">Transmembrane helix</keyword>
<keyword evidence="3" id="KW-0813">Transport</keyword>
<dbReference type="EMBL" id="MU006102">
    <property type="protein sequence ID" value="KAF2836742.1"/>
    <property type="molecule type" value="Genomic_DNA"/>
</dbReference>
<evidence type="ECO:0000256" key="5">
    <source>
        <dbReference type="ARBA" id="ARBA00022989"/>
    </source>
</evidence>
<evidence type="ECO:0000313" key="9">
    <source>
        <dbReference type="EMBL" id="KAF2836742.1"/>
    </source>
</evidence>
<keyword evidence="4 8" id="KW-0812">Transmembrane</keyword>
<name>A0A9P4VPH5_9PEZI</name>
<feature type="transmembrane region" description="Helical" evidence="8">
    <location>
        <begin position="254"/>
        <end position="274"/>
    </location>
</feature>
<feature type="transmembrane region" description="Helical" evidence="8">
    <location>
        <begin position="163"/>
        <end position="186"/>
    </location>
</feature>
<feature type="transmembrane region" description="Helical" evidence="8">
    <location>
        <begin position="286"/>
        <end position="304"/>
    </location>
</feature>
<feature type="transmembrane region" description="Helical" evidence="8">
    <location>
        <begin position="192"/>
        <end position="210"/>
    </location>
</feature>
<feature type="transmembrane region" description="Helical" evidence="8">
    <location>
        <begin position="93"/>
        <end position="111"/>
    </location>
</feature>
<protein>
    <submittedName>
        <fullName evidence="9">DUF914-domain-containing protein</fullName>
    </submittedName>
</protein>
<comment type="caution">
    <text evidence="9">The sequence shown here is derived from an EMBL/GenBank/DDBJ whole genome shotgun (WGS) entry which is preliminary data.</text>
</comment>
<organism evidence="9 10">
    <name type="scientific">Patellaria atrata CBS 101060</name>
    <dbReference type="NCBI Taxonomy" id="1346257"/>
    <lineage>
        <taxon>Eukaryota</taxon>
        <taxon>Fungi</taxon>
        <taxon>Dikarya</taxon>
        <taxon>Ascomycota</taxon>
        <taxon>Pezizomycotina</taxon>
        <taxon>Dothideomycetes</taxon>
        <taxon>Dothideomycetes incertae sedis</taxon>
        <taxon>Patellariales</taxon>
        <taxon>Patellariaceae</taxon>
        <taxon>Patellaria</taxon>
    </lineage>
</organism>
<comment type="subcellular location">
    <subcellularLocation>
        <location evidence="1">Membrane</location>
        <topology evidence="1">Multi-pass membrane protein</topology>
    </subcellularLocation>
</comment>
<feature type="transmembrane region" description="Helical" evidence="8">
    <location>
        <begin position="370"/>
        <end position="388"/>
    </location>
</feature>
<evidence type="ECO:0000256" key="8">
    <source>
        <dbReference type="SAM" id="Phobius"/>
    </source>
</evidence>
<keyword evidence="10" id="KW-1185">Reference proteome</keyword>
<evidence type="ECO:0000256" key="6">
    <source>
        <dbReference type="ARBA" id="ARBA00023136"/>
    </source>
</evidence>
<dbReference type="SUPFAM" id="SSF103481">
    <property type="entry name" value="Multidrug resistance efflux transporter EmrE"/>
    <property type="match status" value="1"/>
</dbReference>
<dbReference type="InterPro" id="IPR037185">
    <property type="entry name" value="EmrE-like"/>
</dbReference>
<gene>
    <name evidence="9" type="ORF">M501DRAFT_938899</name>
</gene>
<feature type="compositionally biased region" description="Gly residues" evidence="7">
    <location>
        <begin position="44"/>
        <end position="54"/>
    </location>
</feature>
<evidence type="ECO:0000256" key="1">
    <source>
        <dbReference type="ARBA" id="ARBA00004141"/>
    </source>
</evidence>
<feature type="transmembrane region" description="Helical" evidence="8">
    <location>
        <begin position="217"/>
        <end position="234"/>
    </location>
</feature>
<dbReference type="AlphaFoldDB" id="A0A9P4VPH5"/>
<dbReference type="GO" id="GO:0022857">
    <property type="term" value="F:transmembrane transporter activity"/>
    <property type="evidence" value="ECO:0007669"/>
    <property type="project" value="InterPro"/>
</dbReference>
<evidence type="ECO:0000256" key="7">
    <source>
        <dbReference type="SAM" id="MobiDB-lite"/>
    </source>
</evidence>
<feature type="transmembrane region" description="Helical" evidence="8">
    <location>
        <begin position="316"/>
        <end position="337"/>
    </location>
</feature>
<dbReference type="Proteomes" id="UP000799429">
    <property type="component" value="Unassembled WGS sequence"/>
</dbReference>
<dbReference type="GO" id="GO:0016020">
    <property type="term" value="C:membrane"/>
    <property type="evidence" value="ECO:0007669"/>
    <property type="project" value="UniProtKB-SubCell"/>
</dbReference>
<comment type="similarity">
    <text evidence="2">Belongs to the SLC35F solute transporter family.</text>
</comment>
<dbReference type="Pfam" id="PF06027">
    <property type="entry name" value="SLC35F"/>
    <property type="match status" value="1"/>
</dbReference>
<proteinExistence type="inferred from homology"/>
<feature type="transmembrane region" description="Helical" evidence="8">
    <location>
        <begin position="131"/>
        <end position="151"/>
    </location>
</feature>
<dbReference type="InterPro" id="IPR009262">
    <property type="entry name" value="SLC35_F1/F2/F6"/>
</dbReference>
<dbReference type="PANTHER" id="PTHR14233:SF4">
    <property type="entry name" value="SOLUTE CARRIER FAMILY 35 MEMBER F2"/>
    <property type="match status" value="1"/>
</dbReference>
<keyword evidence="6 8" id="KW-0472">Membrane</keyword>